<gene>
    <name evidence="2" type="ORF">P170DRAFT_223262</name>
</gene>
<name>A0A2I2G1Q1_9EURO</name>
<protein>
    <submittedName>
        <fullName evidence="2">Uncharacterized protein</fullName>
    </submittedName>
</protein>
<organism evidence="2 3">
    <name type="scientific">Aspergillus steynii IBT 23096</name>
    <dbReference type="NCBI Taxonomy" id="1392250"/>
    <lineage>
        <taxon>Eukaryota</taxon>
        <taxon>Fungi</taxon>
        <taxon>Dikarya</taxon>
        <taxon>Ascomycota</taxon>
        <taxon>Pezizomycotina</taxon>
        <taxon>Eurotiomycetes</taxon>
        <taxon>Eurotiomycetidae</taxon>
        <taxon>Eurotiales</taxon>
        <taxon>Aspergillaceae</taxon>
        <taxon>Aspergillus</taxon>
        <taxon>Aspergillus subgen. Circumdati</taxon>
    </lineage>
</organism>
<sequence>MRDCKFLRGAYKSTCMCDGLARDRPMVQCARKDGVGPHAHSIVASECEPHGCPLSWVARPSLIRRPKTVRTRQLIGIGLYIIPFQVISLKGITITTPYRTAPGMGTSQLKSDAKLKAGPLGGGFQLFARLDLDGVFTIHDSRSVRLPSDDLHGQEDRGRVILRPRRKNPRRPEYNQIKPDRARDGQMPGTRPFQLPEMRPVDQQWGLASQPSFTAKGLVPSALTLFSTPEYS</sequence>
<dbReference type="RefSeq" id="XP_024702103.1">
    <property type="nucleotide sequence ID" value="XM_024842871.1"/>
</dbReference>
<feature type="region of interest" description="Disordered" evidence="1">
    <location>
        <begin position="163"/>
        <end position="194"/>
    </location>
</feature>
<accession>A0A2I2G1Q1</accession>
<dbReference type="AlphaFoldDB" id="A0A2I2G1Q1"/>
<comment type="caution">
    <text evidence="2">The sequence shown here is derived from an EMBL/GenBank/DDBJ whole genome shotgun (WGS) entry which is preliminary data.</text>
</comment>
<dbReference type="Proteomes" id="UP000234275">
    <property type="component" value="Unassembled WGS sequence"/>
</dbReference>
<keyword evidence="3" id="KW-1185">Reference proteome</keyword>
<evidence type="ECO:0000313" key="2">
    <source>
        <dbReference type="EMBL" id="PLB46801.1"/>
    </source>
</evidence>
<feature type="compositionally biased region" description="Basic and acidic residues" evidence="1">
    <location>
        <begin position="170"/>
        <end position="184"/>
    </location>
</feature>
<evidence type="ECO:0000313" key="3">
    <source>
        <dbReference type="Proteomes" id="UP000234275"/>
    </source>
</evidence>
<dbReference type="GeneID" id="36550570"/>
<dbReference type="VEuPathDB" id="FungiDB:P170DRAFT_223262"/>
<evidence type="ECO:0000256" key="1">
    <source>
        <dbReference type="SAM" id="MobiDB-lite"/>
    </source>
</evidence>
<proteinExistence type="predicted"/>
<dbReference type="EMBL" id="MSFO01000006">
    <property type="protein sequence ID" value="PLB46801.1"/>
    <property type="molecule type" value="Genomic_DNA"/>
</dbReference>
<reference evidence="2 3" key="1">
    <citation type="submission" date="2016-12" db="EMBL/GenBank/DDBJ databases">
        <title>The genomes of Aspergillus section Nigri reveals drivers in fungal speciation.</title>
        <authorList>
            <consortium name="DOE Joint Genome Institute"/>
            <person name="Vesth T.C."/>
            <person name="Nybo J."/>
            <person name="Theobald S."/>
            <person name="Brandl J."/>
            <person name="Frisvad J.C."/>
            <person name="Nielsen K.F."/>
            <person name="Lyhne E.K."/>
            <person name="Kogle M.E."/>
            <person name="Kuo A."/>
            <person name="Riley R."/>
            <person name="Clum A."/>
            <person name="Nolan M."/>
            <person name="Lipzen A."/>
            <person name="Salamov A."/>
            <person name="Henrissat B."/>
            <person name="Wiebenga A."/>
            <person name="De Vries R.P."/>
            <person name="Grigoriev I.V."/>
            <person name="Mortensen U.H."/>
            <person name="Andersen M.R."/>
            <person name="Baker S.E."/>
        </authorList>
    </citation>
    <scope>NUCLEOTIDE SEQUENCE [LARGE SCALE GENOMIC DNA]</scope>
    <source>
        <strain evidence="2 3">IBT 23096</strain>
    </source>
</reference>